<evidence type="ECO:0000313" key="3">
    <source>
        <dbReference type="EMBL" id="MEQ2518857.1"/>
    </source>
</evidence>
<evidence type="ECO:0000313" key="4">
    <source>
        <dbReference type="Proteomes" id="UP001477672"/>
    </source>
</evidence>
<feature type="chain" id="PRO_5047261445" evidence="1">
    <location>
        <begin position="22"/>
        <end position="180"/>
    </location>
</feature>
<proteinExistence type="predicted"/>
<gene>
    <name evidence="3" type="ORF">WMO24_00130</name>
</gene>
<feature type="domain" description="Transglycosylase SLT" evidence="2">
    <location>
        <begin position="34"/>
        <end position="145"/>
    </location>
</feature>
<evidence type="ECO:0000259" key="2">
    <source>
        <dbReference type="Pfam" id="PF01464"/>
    </source>
</evidence>
<accession>A0ABV1GAK4</accession>
<comment type="caution">
    <text evidence="3">The sequence shown here is derived from an EMBL/GenBank/DDBJ whole genome shotgun (WGS) entry which is preliminary data.</text>
</comment>
<dbReference type="InterPro" id="IPR008258">
    <property type="entry name" value="Transglycosylase_SLT_dom_1"/>
</dbReference>
<dbReference type="Pfam" id="PF01464">
    <property type="entry name" value="SLT"/>
    <property type="match status" value="1"/>
</dbReference>
<organism evidence="3 4">
    <name type="scientific">Ruthenibacterium intestinale</name>
    <dbReference type="NCBI Taxonomy" id="3133163"/>
    <lineage>
        <taxon>Bacteria</taxon>
        <taxon>Bacillati</taxon>
        <taxon>Bacillota</taxon>
        <taxon>Clostridia</taxon>
        <taxon>Eubacteriales</taxon>
        <taxon>Oscillospiraceae</taxon>
        <taxon>Ruthenibacterium</taxon>
    </lineage>
</organism>
<dbReference type="RefSeq" id="WP_349213981.1">
    <property type="nucleotide sequence ID" value="NZ_JBBMFA010000011.1"/>
</dbReference>
<dbReference type="EMBL" id="JBBMFA010000011">
    <property type="protein sequence ID" value="MEQ2518857.1"/>
    <property type="molecule type" value="Genomic_DNA"/>
</dbReference>
<dbReference type="PANTHER" id="PTHR37423">
    <property type="entry name" value="SOLUBLE LYTIC MUREIN TRANSGLYCOSYLASE-RELATED"/>
    <property type="match status" value="1"/>
</dbReference>
<protein>
    <submittedName>
        <fullName evidence="3">Lytic transglycosylase domain-containing protein</fullName>
    </submittedName>
</protein>
<reference evidence="3 4" key="1">
    <citation type="submission" date="2024-03" db="EMBL/GenBank/DDBJ databases">
        <title>Human intestinal bacterial collection.</title>
        <authorList>
            <person name="Pauvert C."/>
            <person name="Hitch T.C.A."/>
            <person name="Clavel T."/>
        </authorList>
    </citation>
    <scope>NUCLEOTIDE SEQUENCE [LARGE SCALE GENOMIC DNA]</scope>
    <source>
        <strain evidence="3 4">CLA-JM-H11</strain>
    </source>
</reference>
<evidence type="ECO:0000256" key="1">
    <source>
        <dbReference type="SAM" id="SignalP"/>
    </source>
</evidence>
<dbReference type="CDD" id="cd16896">
    <property type="entry name" value="LT_Slt70-like"/>
    <property type="match status" value="1"/>
</dbReference>
<dbReference type="Proteomes" id="UP001477672">
    <property type="component" value="Unassembled WGS sequence"/>
</dbReference>
<dbReference type="InterPro" id="IPR023346">
    <property type="entry name" value="Lysozyme-like_dom_sf"/>
</dbReference>
<sequence>MLIVVLAVALLTAVIPFAAHRARQALYPQKYEDCVRMYAQEYGIDEKYIYAIIRTESGFDPKAESDAGARGLMQITRETFEWIKTKIAPDEQIGFDSLYDPETNIRFGSYFLSFCLERYDGDLSTAAAAYHSGVSKVNELLKQSEYSSDGRTLHTFPYSQMSNYVRKVQKNYEQYCALYS</sequence>
<dbReference type="Gene3D" id="1.10.530.10">
    <property type="match status" value="1"/>
</dbReference>
<keyword evidence="1" id="KW-0732">Signal</keyword>
<dbReference type="PANTHER" id="PTHR37423:SF2">
    <property type="entry name" value="MEMBRANE-BOUND LYTIC MUREIN TRANSGLYCOSYLASE C"/>
    <property type="match status" value="1"/>
</dbReference>
<dbReference type="SUPFAM" id="SSF53955">
    <property type="entry name" value="Lysozyme-like"/>
    <property type="match status" value="1"/>
</dbReference>
<keyword evidence="4" id="KW-1185">Reference proteome</keyword>
<name>A0ABV1GAK4_9FIRM</name>
<feature type="signal peptide" evidence="1">
    <location>
        <begin position="1"/>
        <end position="21"/>
    </location>
</feature>